<accession>A0A4R4NZ44</accession>
<dbReference type="PANTHER" id="PTHR30298">
    <property type="entry name" value="H REPEAT-ASSOCIATED PREDICTED TRANSPOSASE"/>
    <property type="match status" value="1"/>
</dbReference>
<name>A0A4R4NZ44_9ACTN</name>
<dbReference type="PANTHER" id="PTHR30298:SF0">
    <property type="entry name" value="PROTEIN YBFL-RELATED"/>
    <property type="match status" value="1"/>
</dbReference>
<dbReference type="InterPro" id="IPR047647">
    <property type="entry name" value="ISAs1_transpos"/>
</dbReference>
<dbReference type="InterPro" id="IPR002559">
    <property type="entry name" value="Transposase_11"/>
</dbReference>
<feature type="domain" description="Transposase IS4-like" evidence="1">
    <location>
        <begin position="91"/>
        <end position="318"/>
    </location>
</feature>
<dbReference type="NCBIfam" id="NF033564">
    <property type="entry name" value="transpos_ISAs1"/>
    <property type="match status" value="1"/>
</dbReference>
<dbReference type="GO" id="GO:0006313">
    <property type="term" value="P:DNA transposition"/>
    <property type="evidence" value="ECO:0007669"/>
    <property type="project" value="InterPro"/>
</dbReference>
<dbReference type="InterPro" id="IPR051698">
    <property type="entry name" value="Transposase_11-like"/>
</dbReference>
<feature type="non-terminal residue" evidence="3">
    <location>
        <position position="343"/>
    </location>
</feature>
<dbReference type="Proteomes" id="UP000295075">
    <property type="component" value="Unassembled WGS sequence"/>
</dbReference>
<gene>
    <name evidence="3" type="ORF">E1261_44775</name>
</gene>
<reference evidence="3 4" key="1">
    <citation type="submission" date="2019-03" db="EMBL/GenBank/DDBJ databases">
        <title>Draft genome sequences of novel Actinobacteria.</title>
        <authorList>
            <person name="Sahin N."/>
            <person name="Ay H."/>
            <person name="Saygin H."/>
        </authorList>
    </citation>
    <scope>NUCLEOTIDE SEQUENCE [LARGE SCALE GENOMIC DNA]</scope>
    <source>
        <strain evidence="3 4">JCM 30547</strain>
    </source>
</reference>
<proteinExistence type="predicted"/>
<evidence type="ECO:0000313" key="3">
    <source>
        <dbReference type="EMBL" id="TDC13530.1"/>
    </source>
</evidence>
<evidence type="ECO:0000259" key="1">
    <source>
        <dbReference type="Pfam" id="PF01609"/>
    </source>
</evidence>
<sequence>MPDPRKRRGVRHGCAALLAVGVAAVLGGAKSFTAIGEWTADADPVVLAELGMLGAAATESTFRRLFAMVDADELDQRLGAWAATREAIVEGRRVYAIDGKTVRGAKHAPGGAPHLVAALTHAQGSVIGQVAVAAKSNEIPAVRDLFKHLQLTGAVVTLDAMHTQTDTAEQLTAAGADYVLTVKPNQPGLHARLKALPWKNIPAHTTTTTGHGRRTTRSIKVIDAPAWTGFTRATQVAQLRRTRTVKGKKTIEVVYLITSATHQAAPPATLAAWIRGHWHIENRLHWVRDVTFDEDRSQVRTGHAPRTMASLRNLAITLLRHAGWNNIAAGLRHHARDHKRVLS</sequence>
<evidence type="ECO:0000259" key="2">
    <source>
        <dbReference type="Pfam" id="PF13808"/>
    </source>
</evidence>
<dbReference type="EMBL" id="SMKA01000526">
    <property type="protein sequence ID" value="TDC13530.1"/>
    <property type="molecule type" value="Genomic_DNA"/>
</dbReference>
<organism evidence="3 4">
    <name type="scientific">Kribbella albertanoniae</name>
    <dbReference type="NCBI Taxonomy" id="1266829"/>
    <lineage>
        <taxon>Bacteria</taxon>
        <taxon>Bacillati</taxon>
        <taxon>Actinomycetota</taxon>
        <taxon>Actinomycetes</taxon>
        <taxon>Propionibacteriales</taxon>
        <taxon>Kribbellaceae</taxon>
        <taxon>Kribbella</taxon>
    </lineage>
</organism>
<dbReference type="Pfam" id="PF13808">
    <property type="entry name" value="DDE_Tnp_1_assoc"/>
    <property type="match status" value="1"/>
</dbReference>
<dbReference type="GO" id="GO:0003677">
    <property type="term" value="F:DNA binding"/>
    <property type="evidence" value="ECO:0007669"/>
    <property type="project" value="InterPro"/>
</dbReference>
<comment type="caution">
    <text evidence="3">The sequence shown here is derived from an EMBL/GenBank/DDBJ whole genome shotgun (WGS) entry which is preliminary data.</text>
</comment>
<feature type="domain" description="H repeat-associated protein N-terminal" evidence="2">
    <location>
        <begin position="1"/>
        <end position="82"/>
    </location>
</feature>
<dbReference type="AlphaFoldDB" id="A0A4R4NZ44"/>
<keyword evidence="4" id="KW-1185">Reference proteome</keyword>
<dbReference type="InterPro" id="IPR032806">
    <property type="entry name" value="YbfD_N"/>
</dbReference>
<evidence type="ECO:0000313" key="4">
    <source>
        <dbReference type="Proteomes" id="UP000295075"/>
    </source>
</evidence>
<dbReference type="OrthoDB" id="3867913at2"/>
<protein>
    <submittedName>
        <fullName evidence="3">ISAs1 family transposase</fullName>
    </submittedName>
</protein>
<dbReference type="Pfam" id="PF01609">
    <property type="entry name" value="DDE_Tnp_1"/>
    <property type="match status" value="1"/>
</dbReference>
<dbReference type="GO" id="GO:0004803">
    <property type="term" value="F:transposase activity"/>
    <property type="evidence" value="ECO:0007669"/>
    <property type="project" value="InterPro"/>
</dbReference>